<dbReference type="AlphaFoldDB" id="A0A1F7ZYK3"/>
<protein>
    <recommendedName>
        <fullName evidence="4">RNase III domain-containing protein</fullName>
    </recommendedName>
</protein>
<evidence type="ECO:0000313" key="2">
    <source>
        <dbReference type="EMBL" id="OGM44507.1"/>
    </source>
</evidence>
<dbReference type="OrthoDB" id="67027at2759"/>
<gene>
    <name evidence="2" type="ORF">ABOM_006770</name>
</gene>
<comment type="caution">
    <text evidence="2">The sequence shown here is derived from an EMBL/GenBank/DDBJ whole genome shotgun (WGS) entry which is preliminary data.</text>
</comment>
<accession>A0A1F7ZYK3</accession>
<evidence type="ECO:0000256" key="1">
    <source>
        <dbReference type="SAM" id="MobiDB-lite"/>
    </source>
</evidence>
<dbReference type="Gene3D" id="1.10.1520.10">
    <property type="entry name" value="Ribonuclease III domain"/>
    <property type="match status" value="1"/>
</dbReference>
<evidence type="ECO:0008006" key="4">
    <source>
        <dbReference type="Google" id="ProtNLM"/>
    </source>
</evidence>
<dbReference type="GO" id="GO:0004525">
    <property type="term" value="F:ribonuclease III activity"/>
    <property type="evidence" value="ECO:0007669"/>
    <property type="project" value="InterPro"/>
</dbReference>
<reference evidence="2 3" key="1">
    <citation type="journal article" date="2016" name="Genome Biol. Evol.">
        <title>Draft genome sequence of an aflatoxigenic Aspergillus species, A. bombycis.</title>
        <authorList>
            <person name="Moore G.G."/>
            <person name="Mack B.M."/>
            <person name="Beltz S.B."/>
            <person name="Gilbert M.K."/>
        </authorList>
    </citation>
    <scope>NUCLEOTIDE SEQUENCE [LARGE SCALE GENOMIC DNA]</scope>
    <source>
        <strain evidence="3">NRRL 26010</strain>
    </source>
</reference>
<sequence>MASLDQVQAVESIIQHSFNNKVYPRQALTAAGVENDNHEGNRQLAQVGASWVDTVLNIVFMRLGISKEHKAKLRLELTKKDHLVLAAKRSGISKCIKYSCRSGFESTAVLRNTINAIVAAVLLDTNGSIPVTLFVLSRIFVTPDTQYLEAGSETIVEAVSAVRAAALTARIDFSGVLTPPAIESLPIDLSSQTMVDPEQRPMFILPIHSSPYTPVPPLFGCDDPFATIVPTLGITSEPNILPNFHQQPEYPDHVFQINPLLGGITVEEQPSVSIDPPSGPEYATFPVPPVIPYEAPSSSTTKPKRPSETERNDKQKRKRVKSTQLLRLDPELKDFLANEKTKCEQQGLRPPEVTYCTPEIQEQLMNPEKKLCEAFIRLVINIASPHTILALGRVIQRARKNDSFRSCCLRDTIPSHRFRLIERLEQEAGIIQIMSWYHILELFRDCGGHNTVSSTGYVHCTADTFQKPGRIMGNPRNMDEHKVAQTMMAEIFPDLKPDTEDYQSQLKRFNRLRKVGKRLHILTETFGQGILGLILDNTSDGRLDRYMSDIMFWKPTEEEFRLFIRLLNKSQGELLRRFSKPAWAILEPVLYGRLAEMGIFHIEQMCPNEILKYPKGAPGLLACIQ</sequence>
<evidence type="ECO:0000313" key="3">
    <source>
        <dbReference type="Proteomes" id="UP000179179"/>
    </source>
</evidence>
<dbReference type="STRING" id="109264.A0A1F7ZYK3"/>
<dbReference type="GeneID" id="34450160"/>
<dbReference type="Proteomes" id="UP000179179">
    <property type="component" value="Unassembled WGS sequence"/>
</dbReference>
<feature type="region of interest" description="Disordered" evidence="1">
    <location>
        <begin position="269"/>
        <end position="323"/>
    </location>
</feature>
<name>A0A1F7ZYK3_9EURO</name>
<dbReference type="EMBL" id="LYCR01000054">
    <property type="protein sequence ID" value="OGM44507.1"/>
    <property type="molecule type" value="Genomic_DNA"/>
</dbReference>
<dbReference type="GO" id="GO:0006396">
    <property type="term" value="P:RNA processing"/>
    <property type="evidence" value="ECO:0007669"/>
    <property type="project" value="InterPro"/>
</dbReference>
<keyword evidence="3" id="KW-1185">Reference proteome</keyword>
<proteinExistence type="predicted"/>
<dbReference type="RefSeq" id="XP_022388224.1">
    <property type="nucleotide sequence ID" value="XM_022533899.1"/>
</dbReference>
<organism evidence="2 3">
    <name type="scientific">Aspergillus bombycis</name>
    <dbReference type="NCBI Taxonomy" id="109264"/>
    <lineage>
        <taxon>Eukaryota</taxon>
        <taxon>Fungi</taxon>
        <taxon>Dikarya</taxon>
        <taxon>Ascomycota</taxon>
        <taxon>Pezizomycotina</taxon>
        <taxon>Eurotiomycetes</taxon>
        <taxon>Eurotiomycetidae</taxon>
        <taxon>Eurotiales</taxon>
        <taxon>Aspergillaceae</taxon>
        <taxon>Aspergillus</taxon>
    </lineage>
</organism>
<dbReference type="SUPFAM" id="SSF69065">
    <property type="entry name" value="RNase III domain-like"/>
    <property type="match status" value="1"/>
</dbReference>
<dbReference type="InterPro" id="IPR036389">
    <property type="entry name" value="RNase_III_sf"/>
</dbReference>